<keyword evidence="1" id="KW-0472">Membrane</keyword>
<keyword evidence="3" id="KW-1185">Reference proteome</keyword>
<feature type="transmembrane region" description="Helical" evidence="1">
    <location>
        <begin position="6"/>
        <end position="27"/>
    </location>
</feature>
<keyword evidence="1" id="KW-1133">Transmembrane helix</keyword>
<evidence type="ECO:0000313" key="3">
    <source>
        <dbReference type="Proteomes" id="UP000638848"/>
    </source>
</evidence>
<dbReference type="AlphaFoldDB" id="A0A917GVD9"/>
<comment type="caution">
    <text evidence="2">The sequence shown here is derived from an EMBL/GenBank/DDBJ whole genome shotgun (WGS) entry which is preliminary data.</text>
</comment>
<sequence>MSDDLTGWLVAAFLLLVILALLGSWVLRRGSGEPQAAPDSCPACPGELQECSGCGGHWRDRRCTDCRLGRTCSRCHLSWAYYVKNERNAR</sequence>
<name>A0A917GVD9_9MICC</name>
<evidence type="ECO:0000313" key="2">
    <source>
        <dbReference type="EMBL" id="GGG58195.1"/>
    </source>
</evidence>
<dbReference type="RefSeq" id="WP_188536997.1">
    <property type="nucleotide sequence ID" value="NZ_BMEQ01000010.1"/>
</dbReference>
<reference evidence="2" key="1">
    <citation type="journal article" date="2014" name="Int. J. Syst. Evol. Microbiol.">
        <title>Complete genome sequence of Corynebacterium casei LMG S-19264T (=DSM 44701T), isolated from a smear-ripened cheese.</title>
        <authorList>
            <consortium name="US DOE Joint Genome Institute (JGI-PGF)"/>
            <person name="Walter F."/>
            <person name="Albersmeier A."/>
            <person name="Kalinowski J."/>
            <person name="Ruckert C."/>
        </authorList>
    </citation>
    <scope>NUCLEOTIDE SEQUENCE</scope>
    <source>
        <strain evidence="2">CGMCC 1.12187</strain>
    </source>
</reference>
<gene>
    <name evidence="2" type="ORF">GCM10011374_21250</name>
</gene>
<protein>
    <submittedName>
        <fullName evidence="2">Uncharacterized protein</fullName>
    </submittedName>
</protein>
<dbReference type="EMBL" id="BMEQ01000010">
    <property type="protein sequence ID" value="GGG58195.1"/>
    <property type="molecule type" value="Genomic_DNA"/>
</dbReference>
<keyword evidence="1" id="KW-0812">Transmembrane</keyword>
<accession>A0A917GVD9</accession>
<reference evidence="2" key="2">
    <citation type="submission" date="2020-09" db="EMBL/GenBank/DDBJ databases">
        <authorList>
            <person name="Sun Q."/>
            <person name="Zhou Y."/>
        </authorList>
    </citation>
    <scope>NUCLEOTIDE SEQUENCE</scope>
    <source>
        <strain evidence="2">CGMCC 1.12187</strain>
    </source>
</reference>
<evidence type="ECO:0000256" key="1">
    <source>
        <dbReference type="SAM" id="Phobius"/>
    </source>
</evidence>
<proteinExistence type="predicted"/>
<organism evidence="2 3">
    <name type="scientific">Kocuria dechangensis</name>
    <dbReference type="NCBI Taxonomy" id="1176249"/>
    <lineage>
        <taxon>Bacteria</taxon>
        <taxon>Bacillati</taxon>
        <taxon>Actinomycetota</taxon>
        <taxon>Actinomycetes</taxon>
        <taxon>Micrococcales</taxon>
        <taxon>Micrococcaceae</taxon>
        <taxon>Kocuria</taxon>
    </lineage>
</organism>
<dbReference type="Proteomes" id="UP000638848">
    <property type="component" value="Unassembled WGS sequence"/>
</dbReference>